<dbReference type="EMBL" id="JAHRIO010044381">
    <property type="protein sequence ID" value="MEQ2173205.1"/>
    <property type="molecule type" value="Genomic_DNA"/>
</dbReference>
<protein>
    <submittedName>
        <fullName evidence="1">Uncharacterized protein</fullName>
    </submittedName>
</protein>
<dbReference type="Proteomes" id="UP001476798">
    <property type="component" value="Unassembled WGS sequence"/>
</dbReference>
<name>A0ABV0NPG8_9TELE</name>
<comment type="caution">
    <text evidence="1">The sequence shown here is derived from an EMBL/GenBank/DDBJ whole genome shotgun (WGS) entry which is preliminary data.</text>
</comment>
<sequence>MCSMVNGLSLSSTFVVIPTTQRAFTLDTHSPCYSHKSTHIHTPTCKLIGSLVISAMPSIISTYDRRKLKSLRDNYTEPQFRLCPRYKCVLVRNLKSNPNKKQKTW</sequence>
<proteinExistence type="predicted"/>
<reference evidence="1 2" key="1">
    <citation type="submission" date="2021-06" db="EMBL/GenBank/DDBJ databases">
        <authorList>
            <person name="Palmer J.M."/>
        </authorList>
    </citation>
    <scope>NUCLEOTIDE SEQUENCE [LARGE SCALE GENOMIC DNA]</scope>
    <source>
        <strain evidence="1 2">GA_2019</strain>
        <tissue evidence="1">Muscle</tissue>
    </source>
</reference>
<organism evidence="1 2">
    <name type="scientific">Goodea atripinnis</name>
    <dbReference type="NCBI Taxonomy" id="208336"/>
    <lineage>
        <taxon>Eukaryota</taxon>
        <taxon>Metazoa</taxon>
        <taxon>Chordata</taxon>
        <taxon>Craniata</taxon>
        <taxon>Vertebrata</taxon>
        <taxon>Euteleostomi</taxon>
        <taxon>Actinopterygii</taxon>
        <taxon>Neopterygii</taxon>
        <taxon>Teleostei</taxon>
        <taxon>Neoteleostei</taxon>
        <taxon>Acanthomorphata</taxon>
        <taxon>Ovalentaria</taxon>
        <taxon>Atherinomorphae</taxon>
        <taxon>Cyprinodontiformes</taxon>
        <taxon>Goodeidae</taxon>
        <taxon>Goodea</taxon>
    </lineage>
</organism>
<keyword evidence="2" id="KW-1185">Reference proteome</keyword>
<evidence type="ECO:0000313" key="2">
    <source>
        <dbReference type="Proteomes" id="UP001476798"/>
    </source>
</evidence>
<evidence type="ECO:0000313" key="1">
    <source>
        <dbReference type="EMBL" id="MEQ2173205.1"/>
    </source>
</evidence>
<gene>
    <name evidence="1" type="ORF">GOODEAATRI_029558</name>
</gene>
<accession>A0ABV0NPG8</accession>